<dbReference type="EMBL" id="JBEAFC010000014">
    <property type="protein sequence ID" value="KAL1531504.1"/>
    <property type="molecule type" value="Genomic_DNA"/>
</dbReference>
<reference evidence="3 4" key="1">
    <citation type="submission" date="2024-06" db="EMBL/GenBank/DDBJ databases">
        <title>A chromosome level genome sequence of Diviner's sage (Salvia divinorum).</title>
        <authorList>
            <person name="Ford S.A."/>
            <person name="Ro D.-K."/>
            <person name="Ness R.W."/>
            <person name="Phillips M.A."/>
        </authorList>
    </citation>
    <scope>NUCLEOTIDE SEQUENCE [LARGE SCALE GENOMIC DNA]</scope>
    <source>
        <strain evidence="3">SAF-2024a</strain>
        <tissue evidence="3">Leaf</tissue>
    </source>
</reference>
<dbReference type="InterPro" id="IPR017441">
    <property type="entry name" value="Protein_kinase_ATP_BS"/>
</dbReference>
<dbReference type="SUPFAM" id="SSF56112">
    <property type="entry name" value="Protein kinase-like (PK-like)"/>
    <property type="match status" value="2"/>
</dbReference>
<evidence type="ECO:0000313" key="4">
    <source>
        <dbReference type="Proteomes" id="UP001567538"/>
    </source>
</evidence>
<gene>
    <name evidence="3" type="ORF">AAHA92_31635</name>
</gene>
<dbReference type="PANTHER" id="PTHR48007:SF4">
    <property type="entry name" value="LEUCINE-RICH REPEAT RECEPTOR-LIKE PROTEIN KINASE PXC1"/>
    <property type="match status" value="1"/>
</dbReference>
<keyword evidence="1" id="KW-0067">ATP-binding</keyword>
<dbReference type="Pfam" id="PF00069">
    <property type="entry name" value="Pkinase"/>
    <property type="match status" value="1"/>
</dbReference>
<dbReference type="GO" id="GO:0005524">
    <property type="term" value="F:ATP binding"/>
    <property type="evidence" value="ECO:0007669"/>
    <property type="project" value="UniProtKB-UniRule"/>
</dbReference>
<dbReference type="PANTHER" id="PTHR48007">
    <property type="entry name" value="LEUCINE-RICH REPEAT RECEPTOR-LIKE PROTEIN KINASE PXC1"/>
    <property type="match status" value="1"/>
</dbReference>
<dbReference type="InterPro" id="IPR011009">
    <property type="entry name" value="Kinase-like_dom_sf"/>
</dbReference>
<dbReference type="PROSITE" id="PS00107">
    <property type="entry name" value="PROTEIN_KINASE_ATP"/>
    <property type="match status" value="1"/>
</dbReference>
<dbReference type="Proteomes" id="UP001567538">
    <property type="component" value="Unassembled WGS sequence"/>
</dbReference>
<organism evidence="3 4">
    <name type="scientific">Salvia divinorum</name>
    <name type="common">Maria pastora</name>
    <name type="synonym">Diviner's sage</name>
    <dbReference type="NCBI Taxonomy" id="28513"/>
    <lineage>
        <taxon>Eukaryota</taxon>
        <taxon>Viridiplantae</taxon>
        <taxon>Streptophyta</taxon>
        <taxon>Embryophyta</taxon>
        <taxon>Tracheophyta</taxon>
        <taxon>Spermatophyta</taxon>
        <taxon>Magnoliopsida</taxon>
        <taxon>eudicotyledons</taxon>
        <taxon>Gunneridae</taxon>
        <taxon>Pentapetalae</taxon>
        <taxon>asterids</taxon>
        <taxon>lamiids</taxon>
        <taxon>Lamiales</taxon>
        <taxon>Lamiaceae</taxon>
        <taxon>Nepetoideae</taxon>
        <taxon>Mentheae</taxon>
        <taxon>Salviinae</taxon>
        <taxon>Salvia</taxon>
        <taxon>Salvia subgen. Calosphace</taxon>
    </lineage>
</organism>
<feature type="domain" description="Protein kinase" evidence="2">
    <location>
        <begin position="70"/>
        <end position="313"/>
    </location>
</feature>
<keyword evidence="3" id="KW-0418">Kinase</keyword>
<sequence length="632" mass="70847">MSAIYDNWERLVAAAVKKQQIWELCHQSSSTLSDASYLSSSFGDLSFELPPKLVLFSQFCPAFDVEDAALASVKLLGTGTFGSAYVAMTDDQPRFVVKRVESECISELDFKRSMEILGYVRHGNVVALRAYYSSSDERLMLHDYYSNGIVHSLLHGQTTNVDWETRVKIAVGAARGIAEIHKEFGGMLVHGNIKASNIFLNQQLYGCVSYFVFSNMTKTRLVSTASDVHSFGILLLELLTRKPPAAVNLVKLVKSAKTKKRVPNVYDPDLLRQPCILEQMIKMLKIGMRCVAKSARRRPKISEVVEMLADIDISNRVSRSLDSTSRGKLVFLEDVNVDRIVGIEYLLVGSPEVVGEGSFGTSYKITFDDGNIDVVKRFKDVNPTFKDFQKHVELFGRMNHTNIGRLKAYFYGIDEMLLLYDYYTRGCISSLHGIRGVGVIPRVKIALRAARGIAHVHGRDQRLVLRNIKSSNIFLDDQNHTIVAFDAGLANLMRPEWLPRVLDPVYCAPEVANTGEVSQASDVYSFRVVLLELFFRESYQDFVSLPELVRSVNHIHERPAELVDFACLRYGDKRVLAQVLLLAAGCVCTVVKCRHTIFEVVKALEDIYGVECSSVRSGLESLLENLLPMLSP</sequence>
<dbReference type="InterPro" id="IPR001245">
    <property type="entry name" value="Ser-Thr/Tyr_kinase_cat_dom"/>
</dbReference>
<evidence type="ECO:0000259" key="2">
    <source>
        <dbReference type="PROSITE" id="PS50011"/>
    </source>
</evidence>
<evidence type="ECO:0000313" key="3">
    <source>
        <dbReference type="EMBL" id="KAL1531504.1"/>
    </source>
</evidence>
<keyword evidence="3" id="KW-0808">Transferase</keyword>
<dbReference type="Gene3D" id="3.30.200.20">
    <property type="entry name" value="Phosphorylase Kinase, domain 1"/>
    <property type="match status" value="2"/>
</dbReference>
<dbReference type="GO" id="GO:0016301">
    <property type="term" value="F:kinase activity"/>
    <property type="evidence" value="ECO:0007669"/>
    <property type="project" value="UniProtKB-KW"/>
</dbReference>
<comment type="caution">
    <text evidence="3">The sequence shown here is derived from an EMBL/GenBank/DDBJ whole genome shotgun (WGS) entry which is preliminary data.</text>
</comment>
<protein>
    <submittedName>
        <fullName evidence="3">Inactive receptor kinase</fullName>
    </submittedName>
</protein>
<dbReference type="Pfam" id="PF07714">
    <property type="entry name" value="PK_Tyr_Ser-Thr"/>
    <property type="match status" value="2"/>
</dbReference>
<dbReference type="InterPro" id="IPR000719">
    <property type="entry name" value="Prot_kinase_dom"/>
</dbReference>
<feature type="domain" description="Protein kinase" evidence="2">
    <location>
        <begin position="348"/>
        <end position="632"/>
    </location>
</feature>
<keyword evidence="3" id="KW-0675">Receptor</keyword>
<accession>A0ABD1FKN4</accession>
<dbReference type="AlphaFoldDB" id="A0ABD1FKN4"/>
<dbReference type="InterPro" id="IPR046959">
    <property type="entry name" value="PRK1-6/SRF4-like"/>
</dbReference>
<evidence type="ECO:0000256" key="1">
    <source>
        <dbReference type="PROSITE-ProRule" id="PRU10141"/>
    </source>
</evidence>
<proteinExistence type="predicted"/>
<keyword evidence="4" id="KW-1185">Reference proteome</keyword>
<dbReference type="Gene3D" id="1.10.510.10">
    <property type="entry name" value="Transferase(Phosphotransferase) domain 1"/>
    <property type="match status" value="3"/>
</dbReference>
<name>A0ABD1FKN4_SALDI</name>
<feature type="binding site" evidence="1">
    <location>
        <position position="98"/>
    </location>
    <ligand>
        <name>ATP</name>
        <dbReference type="ChEBI" id="CHEBI:30616"/>
    </ligand>
</feature>
<dbReference type="PROSITE" id="PS50011">
    <property type="entry name" value="PROTEIN_KINASE_DOM"/>
    <property type="match status" value="2"/>
</dbReference>
<keyword evidence="1" id="KW-0547">Nucleotide-binding</keyword>